<dbReference type="AlphaFoldDB" id="A0A1H8NAR3"/>
<organism evidence="7 8">
    <name type="scientific">Mucilaginibacter gossypiicola</name>
    <dbReference type="NCBI Taxonomy" id="551995"/>
    <lineage>
        <taxon>Bacteria</taxon>
        <taxon>Pseudomonadati</taxon>
        <taxon>Bacteroidota</taxon>
        <taxon>Sphingobacteriia</taxon>
        <taxon>Sphingobacteriales</taxon>
        <taxon>Sphingobacteriaceae</taxon>
        <taxon>Mucilaginibacter</taxon>
    </lineage>
</organism>
<evidence type="ECO:0000256" key="1">
    <source>
        <dbReference type="ARBA" id="ARBA00001946"/>
    </source>
</evidence>
<dbReference type="RefSeq" id="WP_091213588.1">
    <property type="nucleotide sequence ID" value="NZ_FOCL01000006.1"/>
</dbReference>
<keyword evidence="8" id="KW-1185">Reference proteome</keyword>
<dbReference type="InterPro" id="IPR001173">
    <property type="entry name" value="Glyco_trans_2-like"/>
</dbReference>
<evidence type="ECO:0000256" key="3">
    <source>
        <dbReference type="ARBA" id="ARBA00022676"/>
    </source>
</evidence>
<dbReference type="Pfam" id="PF00535">
    <property type="entry name" value="Glycos_transf_2"/>
    <property type="match status" value="1"/>
</dbReference>
<keyword evidence="5" id="KW-0460">Magnesium</keyword>
<evidence type="ECO:0000256" key="5">
    <source>
        <dbReference type="ARBA" id="ARBA00022842"/>
    </source>
</evidence>
<dbReference type="Gene3D" id="3.90.550.10">
    <property type="entry name" value="Spore Coat Polysaccharide Biosynthesis Protein SpsA, Chain A"/>
    <property type="match status" value="1"/>
</dbReference>
<comment type="cofactor">
    <cofactor evidence="1">
        <name>Mg(2+)</name>
        <dbReference type="ChEBI" id="CHEBI:18420"/>
    </cofactor>
</comment>
<dbReference type="InterPro" id="IPR050256">
    <property type="entry name" value="Glycosyltransferase_2"/>
</dbReference>
<evidence type="ECO:0000313" key="7">
    <source>
        <dbReference type="EMBL" id="SEO26626.1"/>
    </source>
</evidence>
<dbReference type="PANTHER" id="PTHR48090:SF10">
    <property type="entry name" value="GLUCOSYL-3-PHOSPHOGLYCERATE SYNTHASE"/>
    <property type="match status" value="1"/>
</dbReference>
<dbReference type="STRING" id="551995.SAMN05192574_106336"/>
<gene>
    <name evidence="7" type="ORF">SAMN05192574_106336</name>
</gene>
<dbReference type="InterPro" id="IPR029044">
    <property type="entry name" value="Nucleotide-diphossugar_trans"/>
</dbReference>
<name>A0A1H8NAR3_9SPHI</name>
<protein>
    <submittedName>
        <fullName evidence="7">Glycosyltransferase involved in cell wall bisynthesis</fullName>
    </submittedName>
</protein>
<dbReference type="OrthoDB" id="9790005at2"/>
<dbReference type="Proteomes" id="UP000198942">
    <property type="component" value="Unassembled WGS sequence"/>
</dbReference>
<evidence type="ECO:0000256" key="2">
    <source>
        <dbReference type="ARBA" id="ARBA00006739"/>
    </source>
</evidence>
<keyword evidence="3" id="KW-0328">Glycosyltransferase</keyword>
<comment type="similarity">
    <text evidence="2">Belongs to the glycosyltransferase 2 family.</text>
</comment>
<evidence type="ECO:0000313" key="8">
    <source>
        <dbReference type="Proteomes" id="UP000198942"/>
    </source>
</evidence>
<proteinExistence type="inferred from homology"/>
<dbReference type="SUPFAM" id="SSF53448">
    <property type="entry name" value="Nucleotide-diphospho-sugar transferases"/>
    <property type="match status" value="1"/>
</dbReference>
<dbReference type="GO" id="GO:0016757">
    <property type="term" value="F:glycosyltransferase activity"/>
    <property type="evidence" value="ECO:0007669"/>
    <property type="project" value="UniProtKB-KW"/>
</dbReference>
<accession>A0A1H8NAR3</accession>
<keyword evidence="4 7" id="KW-0808">Transferase</keyword>
<dbReference type="CDD" id="cd00761">
    <property type="entry name" value="Glyco_tranf_GTA_type"/>
    <property type="match status" value="1"/>
</dbReference>
<reference evidence="8" key="1">
    <citation type="submission" date="2016-10" db="EMBL/GenBank/DDBJ databases">
        <authorList>
            <person name="Varghese N."/>
            <person name="Submissions S."/>
        </authorList>
    </citation>
    <scope>NUCLEOTIDE SEQUENCE [LARGE SCALE GENOMIC DNA]</scope>
    <source>
        <strain evidence="8">Gh-48</strain>
    </source>
</reference>
<dbReference type="PANTHER" id="PTHR48090">
    <property type="entry name" value="UNDECAPRENYL-PHOSPHATE 4-DEOXY-4-FORMAMIDO-L-ARABINOSE TRANSFERASE-RELATED"/>
    <property type="match status" value="1"/>
</dbReference>
<feature type="domain" description="Glycosyltransferase 2-like" evidence="6">
    <location>
        <begin position="6"/>
        <end position="146"/>
    </location>
</feature>
<evidence type="ECO:0000259" key="6">
    <source>
        <dbReference type="Pfam" id="PF00535"/>
    </source>
</evidence>
<sequence>MKPVCSLIIRSYNEQKHIRRLLEGVKRQTIFQQIEVILVDSGSNDDTVVIAREYGVKIINIRPEEFSFGRALNRGCMAAQGEYLLFASAHVYPLYTDWIERMIAPFNDKNVALVYGRQVGCEVSKYSEQQLFNKWFPSFSNYDQAISFCNNANCVVRKELWEQQPYDESLTGLEDLAWASQIKAKNHKIAYEALAPIVHVHEETPSRIKNRYRREAIALKIIYPNEKFSFFNFVRLTIANIFSDSFHAVHDKNFMNNFFSIVMFRYMQFWGTYLGYNQKNQINETLRNRLYYPNDMKRPPRHNELTHLPPSGERIIYSGFEG</sequence>
<dbReference type="EMBL" id="FOCL01000006">
    <property type="protein sequence ID" value="SEO26626.1"/>
    <property type="molecule type" value="Genomic_DNA"/>
</dbReference>
<evidence type="ECO:0000256" key="4">
    <source>
        <dbReference type="ARBA" id="ARBA00022679"/>
    </source>
</evidence>